<comment type="caution">
    <text evidence="2">The sequence shown here is derived from an EMBL/GenBank/DDBJ whole genome shotgun (WGS) entry which is preliminary data.</text>
</comment>
<feature type="region of interest" description="Disordered" evidence="1">
    <location>
        <begin position="102"/>
        <end position="158"/>
    </location>
</feature>
<protein>
    <submittedName>
        <fullName evidence="2">Uncharacterized protein</fullName>
    </submittedName>
</protein>
<evidence type="ECO:0000313" key="2">
    <source>
        <dbReference type="EMBL" id="KKN37575.1"/>
    </source>
</evidence>
<proteinExistence type="predicted"/>
<organism evidence="2">
    <name type="scientific">marine sediment metagenome</name>
    <dbReference type="NCBI Taxonomy" id="412755"/>
    <lineage>
        <taxon>unclassified sequences</taxon>
        <taxon>metagenomes</taxon>
        <taxon>ecological metagenomes</taxon>
    </lineage>
</organism>
<gene>
    <name evidence="2" type="ORF">LCGC14_0762150</name>
</gene>
<accession>A0A0F9Q0Y4</accession>
<feature type="compositionally biased region" description="Polar residues" evidence="1">
    <location>
        <begin position="134"/>
        <end position="144"/>
    </location>
</feature>
<name>A0A0F9Q0Y4_9ZZZZ</name>
<sequence>MDYKTKLRECRSCAEAKPIMESLRMGSSQTQLMDYYYQLRASKDPRQQAHGENAFATAIREVEENHKNNDKHQESNGGLHRDQGGEADIAGIIDKEKEADEITGSLDSHQSSDIDMPYPKEGKDTPESAIESMQGGSSAGTSQMGAGVSDGSKEAMPMMPPMQPQNGMPPMAPEVQQAMQPKMPQMPQMNTPQAMRQMQYTVEANNKQLFNRIINPLIREVKKLREANIALDKKVQETQSNAGTMKLDINKIRQDSPVHEHRLRETVPGTNIEIPETRFPRAELENKRYQIAQLDKELQKAKPFYQ</sequence>
<dbReference type="AlphaFoldDB" id="A0A0F9Q0Y4"/>
<evidence type="ECO:0000256" key="1">
    <source>
        <dbReference type="SAM" id="MobiDB-lite"/>
    </source>
</evidence>
<dbReference type="EMBL" id="LAZR01001885">
    <property type="protein sequence ID" value="KKN37575.1"/>
    <property type="molecule type" value="Genomic_DNA"/>
</dbReference>
<reference evidence="2" key="1">
    <citation type="journal article" date="2015" name="Nature">
        <title>Complex archaea that bridge the gap between prokaryotes and eukaryotes.</title>
        <authorList>
            <person name="Spang A."/>
            <person name="Saw J.H."/>
            <person name="Jorgensen S.L."/>
            <person name="Zaremba-Niedzwiedzka K."/>
            <person name="Martijn J."/>
            <person name="Lind A.E."/>
            <person name="van Eijk R."/>
            <person name="Schleper C."/>
            <person name="Guy L."/>
            <person name="Ettema T.J."/>
        </authorList>
    </citation>
    <scope>NUCLEOTIDE SEQUENCE</scope>
</reference>